<comment type="caution">
    <text evidence="2">The sequence shown here is derived from an EMBL/GenBank/DDBJ whole genome shotgun (WGS) entry which is preliminary data.</text>
</comment>
<name>A0A848GXQ7_9BURK</name>
<protein>
    <recommendedName>
        <fullName evidence="4">DUF2158 domain-containing protein</fullName>
    </recommendedName>
</protein>
<evidence type="ECO:0000256" key="1">
    <source>
        <dbReference type="SAM" id="MobiDB-lite"/>
    </source>
</evidence>
<evidence type="ECO:0000313" key="2">
    <source>
        <dbReference type="EMBL" id="NML42937.1"/>
    </source>
</evidence>
<evidence type="ECO:0000313" key="3">
    <source>
        <dbReference type="Proteomes" id="UP000541185"/>
    </source>
</evidence>
<proteinExistence type="predicted"/>
<organism evidence="2 3">
    <name type="scientific">Ramlibacter agri</name>
    <dbReference type="NCBI Taxonomy" id="2728837"/>
    <lineage>
        <taxon>Bacteria</taxon>
        <taxon>Pseudomonadati</taxon>
        <taxon>Pseudomonadota</taxon>
        <taxon>Betaproteobacteria</taxon>
        <taxon>Burkholderiales</taxon>
        <taxon>Comamonadaceae</taxon>
        <taxon>Ramlibacter</taxon>
    </lineage>
</organism>
<gene>
    <name evidence="2" type="ORF">HHL11_04185</name>
</gene>
<sequence>MDSIRKGDRVTAGSDGPVMTVLACSQHTAVCSWEQDGAGHQGTFELRELRSKAAQPAQQQPQPEGDADQQ</sequence>
<feature type="compositionally biased region" description="Low complexity" evidence="1">
    <location>
        <begin position="53"/>
        <end position="63"/>
    </location>
</feature>
<dbReference type="Proteomes" id="UP000541185">
    <property type="component" value="Unassembled WGS sequence"/>
</dbReference>
<accession>A0A848GXQ7</accession>
<dbReference type="AlphaFoldDB" id="A0A848GXQ7"/>
<feature type="region of interest" description="Disordered" evidence="1">
    <location>
        <begin position="49"/>
        <end position="70"/>
    </location>
</feature>
<keyword evidence="3" id="KW-1185">Reference proteome</keyword>
<dbReference type="RefSeq" id="WP_169417181.1">
    <property type="nucleotide sequence ID" value="NZ_JABBFX010000001.1"/>
</dbReference>
<dbReference type="EMBL" id="JABBFX010000001">
    <property type="protein sequence ID" value="NML42937.1"/>
    <property type="molecule type" value="Genomic_DNA"/>
</dbReference>
<reference evidence="2 3" key="1">
    <citation type="submission" date="2020-04" db="EMBL/GenBank/DDBJ databases">
        <title>Ramlibacter sp. G-1-2-2 isolated from soil.</title>
        <authorList>
            <person name="Dahal R.H."/>
        </authorList>
    </citation>
    <scope>NUCLEOTIDE SEQUENCE [LARGE SCALE GENOMIC DNA]</scope>
    <source>
        <strain evidence="2 3">G-1-2-2</strain>
    </source>
</reference>
<evidence type="ECO:0008006" key="4">
    <source>
        <dbReference type="Google" id="ProtNLM"/>
    </source>
</evidence>